<organism evidence="2 3">
    <name type="scientific">Araneus ventricosus</name>
    <name type="common">Orbweaver spider</name>
    <name type="synonym">Epeira ventricosa</name>
    <dbReference type="NCBI Taxonomy" id="182803"/>
    <lineage>
        <taxon>Eukaryota</taxon>
        <taxon>Metazoa</taxon>
        <taxon>Ecdysozoa</taxon>
        <taxon>Arthropoda</taxon>
        <taxon>Chelicerata</taxon>
        <taxon>Arachnida</taxon>
        <taxon>Araneae</taxon>
        <taxon>Araneomorphae</taxon>
        <taxon>Entelegynae</taxon>
        <taxon>Araneoidea</taxon>
        <taxon>Araneidae</taxon>
        <taxon>Araneus</taxon>
    </lineage>
</organism>
<keyword evidence="3" id="KW-1185">Reference proteome</keyword>
<proteinExistence type="predicted"/>
<dbReference type="Proteomes" id="UP000499080">
    <property type="component" value="Unassembled WGS sequence"/>
</dbReference>
<gene>
    <name evidence="2" type="ORF">AVEN_115054_1</name>
</gene>
<protein>
    <submittedName>
        <fullName evidence="2">Uncharacterized protein</fullName>
    </submittedName>
</protein>
<evidence type="ECO:0000313" key="3">
    <source>
        <dbReference type="Proteomes" id="UP000499080"/>
    </source>
</evidence>
<name>A0A4Y1ZY94_ARAVE</name>
<evidence type="ECO:0000256" key="1">
    <source>
        <dbReference type="SAM" id="MobiDB-lite"/>
    </source>
</evidence>
<accession>A0A4Y1ZY94</accession>
<feature type="region of interest" description="Disordered" evidence="1">
    <location>
        <begin position="40"/>
        <end position="83"/>
    </location>
</feature>
<dbReference type="AlphaFoldDB" id="A0A4Y1ZY94"/>
<evidence type="ECO:0000313" key="2">
    <source>
        <dbReference type="EMBL" id="GBL72026.1"/>
    </source>
</evidence>
<comment type="caution">
    <text evidence="2">The sequence shown here is derived from an EMBL/GenBank/DDBJ whole genome shotgun (WGS) entry which is preliminary data.</text>
</comment>
<dbReference type="EMBL" id="BGPR01000001">
    <property type="protein sequence ID" value="GBL72026.1"/>
    <property type="molecule type" value="Genomic_DNA"/>
</dbReference>
<sequence length="100" mass="11146">MTPEPFPALNCVCSVRVVTSSHWTTSIVYAIAFVQKQPTLNVAPPPKEPSSQNGDQRNPVPPFKKSIFSFRKGPSPYDKSGSEELMKQACRIRIFEPVPQ</sequence>
<reference evidence="2 3" key="1">
    <citation type="journal article" date="2019" name="Sci. Rep.">
        <title>Orb-weaving spider Araneus ventricosus genome elucidates the spidroin gene catalogue.</title>
        <authorList>
            <person name="Kono N."/>
            <person name="Nakamura H."/>
            <person name="Ohtoshi R."/>
            <person name="Moran D.A.P."/>
            <person name="Shinohara A."/>
            <person name="Yoshida Y."/>
            <person name="Fujiwara M."/>
            <person name="Mori M."/>
            <person name="Tomita M."/>
            <person name="Arakawa K."/>
        </authorList>
    </citation>
    <scope>NUCLEOTIDE SEQUENCE [LARGE SCALE GENOMIC DNA]</scope>
</reference>